<feature type="region of interest" description="N-terminal hotdog fold" evidence="4">
    <location>
        <begin position="575"/>
        <end position="712"/>
    </location>
</feature>
<dbReference type="PROSITE" id="PS52019">
    <property type="entry name" value="PKS_MFAS_DH"/>
    <property type="match status" value="1"/>
</dbReference>
<feature type="domain" description="Ketosynthase family 3 (KS3)" evidence="5">
    <location>
        <begin position="1"/>
        <end position="101"/>
    </location>
</feature>
<dbReference type="GO" id="GO:0004312">
    <property type="term" value="F:fatty acid synthase activity"/>
    <property type="evidence" value="ECO:0007669"/>
    <property type="project" value="TreeGrafter"/>
</dbReference>
<evidence type="ECO:0000259" key="6">
    <source>
        <dbReference type="PROSITE" id="PS52019"/>
    </source>
</evidence>
<evidence type="ECO:0000256" key="4">
    <source>
        <dbReference type="PROSITE-ProRule" id="PRU01363"/>
    </source>
</evidence>
<dbReference type="HOGENOM" id="CLU_336804_0_0_1"/>
<dbReference type="EMBL" id="JH659336">
    <property type="protein sequence ID" value="EXK33711.1"/>
    <property type="molecule type" value="Genomic_DNA"/>
</dbReference>
<dbReference type="Pfam" id="PF21089">
    <property type="entry name" value="PKS_DH_N"/>
    <property type="match status" value="1"/>
</dbReference>
<organism evidence="7">
    <name type="scientific">Fusarium oxysporum f. sp. melonis 26406</name>
    <dbReference type="NCBI Taxonomy" id="1089452"/>
    <lineage>
        <taxon>Eukaryota</taxon>
        <taxon>Fungi</taxon>
        <taxon>Dikarya</taxon>
        <taxon>Ascomycota</taxon>
        <taxon>Pezizomycotina</taxon>
        <taxon>Sordariomycetes</taxon>
        <taxon>Hypocreomycetidae</taxon>
        <taxon>Hypocreales</taxon>
        <taxon>Nectriaceae</taxon>
        <taxon>Fusarium</taxon>
        <taxon>Fusarium oxysporum species complex</taxon>
    </lineage>
</organism>
<dbReference type="AlphaFoldDB" id="X0AKT0"/>
<keyword evidence="2" id="KW-0597">Phosphoprotein</keyword>
<dbReference type="InterPro" id="IPR016039">
    <property type="entry name" value="Thiolase-like"/>
</dbReference>
<dbReference type="GO" id="GO:0006633">
    <property type="term" value="P:fatty acid biosynthetic process"/>
    <property type="evidence" value="ECO:0007669"/>
    <property type="project" value="TreeGrafter"/>
</dbReference>
<feature type="active site" description="Proton acceptor; for dehydratase activity" evidence="4">
    <location>
        <position position="607"/>
    </location>
</feature>
<dbReference type="PANTHER" id="PTHR43775:SF50">
    <property type="entry name" value="HIGHLY REDUCING POLYKETIDE SYNTHASE SRDA"/>
    <property type="match status" value="1"/>
</dbReference>
<proteinExistence type="predicted"/>
<dbReference type="Gene3D" id="3.40.47.10">
    <property type="match status" value="1"/>
</dbReference>
<dbReference type="VEuPathDB" id="FungiDB:FOMG_10962"/>
<dbReference type="Pfam" id="PF16197">
    <property type="entry name" value="KAsynt_C_assoc"/>
    <property type="match status" value="1"/>
</dbReference>
<dbReference type="PANTHER" id="PTHR43775">
    <property type="entry name" value="FATTY ACID SYNTHASE"/>
    <property type="match status" value="1"/>
</dbReference>
<dbReference type="InterPro" id="IPR001227">
    <property type="entry name" value="Ac_transferase_dom_sf"/>
</dbReference>
<dbReference type="SUPFAM" id="SSF52151">
    <property type="entry name" value="FabD/lysophospholipase-like"/>
    <property type="match status" value="1"/>
</dbReference>
<evidence type="ECO:0000256" key="1">
    <source>
        <dbReference type="ARBA" id="ARBA00022450"/>
    </source>
</evidence>
<dbReference type="InterPro" id="IPR014043">
    <property type="entry name" value="Acyl_transferase_dom"/>
</dbReference>
<protein>
    <submittedName>
        <fullName evidence="7">Uncharacterized protein</fullName>
    </submittedName>
</protein>
<dbReference type="InterPro" id="IPR014031">
    <property type="entry name" value="Ketoacyl_synth_C"/>
</dbReference>
<dbReference type="InterPro" id="IPR050091">
    <property type="entry name" value="PKS_NRPS_Biosynth_Enz"/>
</dbReference>
<dbReference type="Pfam" id="PF14765">
    <property type="entry name" value="PS-DH"/>
    <property type="match status" value="1"/>
</dbReference>
<feature type="region of interest" description="C-terminal hotdog fold" evidence="4">
    <location>
        <begin position="723"/>
        <end position="846"/>
    </location>
</feature>
<dbReference type="OrthoDB" id="329835at2759"/>
<keyword evidence="1" id="KW-0596">Phosphopantetheine</keyword>
<dbReference type="InterPro" id="IPR016035">
    <property type="entry name" value="Acyl_Trfase/lysoPLipase"/>
</dbReference>
<dbReference type="SUPFAM" id="SSF53901">
    <property type="entry name" value="Thiolase-like"/>
    <property type="match status" value="1"/>
</dbReference>
<keyword evidence="3" id="KW-0511">Multifunctional enzyme</keyword>
<dbReference type="SMART" id="SM00826">
    <property type="entry name" value="PKS_DH"/>
    <property type="match status" value="1"/>
</dbReference>
<dbReference type="Pfam" id="PF00698">
    <property type="entry name" value="Acyl_transf_1"/>
    <property type="match status" value="1"/>
</dbReference>
<feature type="active site" description="Proton donor; for dehydratase activity" evidence="4">
    <location>
        <position position="786"/>
    </location>
</feature>
<dbReference type="InterPro" id="IPR016036">
    <property type="entry name" value="Malonyl_transacylase_ACP-bd"/>
</dbReference>
<name>X0AKT0_FUSOX</name>
<gene>
    <name evidence="7" type="ORF">FOMG_10962</name>
</gene>
<feature type="domain" description="PKS/mFAS DH" evidence="6">
    <location>
        <begin position="575"/>
        <end position="846"/>
    </location>
</feature>
<dbReference type="Proteomes" id="UP000030703">
    <property type="component" value="Unassembled WGS sequence"/>
</dbReference>
<dbReference type="InterPro" id="IPR049900">
    <property type="entry name" value="PKS_mFAS_DH"/>
</dbReference>
<dbReference type="GO" id="GO:0044550">
    <property type="term" value="P:secondary metabolite biosynthetic process"/>
    <property type="evidence" value="ECO:0007669"/>
    <property type="project" value="TreeGrafter"/>
</dbReference>
<dbReference type="InterPro" id="IPR049552">
    <property type="entry name" value="PKS_DH_N"/>
</dbReference>
<dbReference type="InterPro" id="IPR042104">
    <property type="entry name" value="PKS_dehydratase_sf"/>
</dbReference>
<dbReference type="SUPFAM" id="SSF55048">
    <property type="entry name" value="Probable ACP-binding domain of malonyl-CoA ACP transacylase"/>
    <property type="match status" value="1"/>
</dbReference>
<dbReference type="InterPro" id="IPR020807">
    <property type="entry name" value="PKS_DH"/>
</dbReference>
<evidence type="ECO:0000256" key="2">
    <source>
        <dbReference type="ARBA" id="ARBA00022553"/>
    </source>
</evidence>
<dbReference type="InterPro" id="IPR032821">
    <property type="entry name" value="PKS_assoc"/>
</dbReference>
<dbReference type="InterPro" id="IPR049551">
    <property type="entry name" value="PKS_DH_C"/>
</dbReference>
<dbReference type="Pfam" id="PF02801">
    <property type="entry name" value="Ketoacyl-synt_C"/>
    <property type="match status" value="1"/>
</dbReference>
<dbReference type="InterPro" id="IPR020841">
    <property type="entry name" value="PKS_Beta-ketoAc_synthase_dom"/>
</dbReference>
<evidence type="ECO:0000313" key="7">
    <source>
        <dbReference type="EMBL" id="EXK33711.1"/>
    </source>
</evidence>
<reference evidence="7" key="2">
    <citation type="submission" date="2012-05" db="EMBL/GenBank/DDBJ databases">
        <title>Annotation of the Genome Sequence of Fusarium oxysporum f. sp. melonis 26406.</title>
        <authorList>
            <consortium name="The Broad Institute Genomics Platform"/>
            <person name="Ma L.-J."/>
            <person name="Corby-Kistler H."/>
            <person name="Broz K."/>
            <person name="Gale L.R."/>
            <person name="Jonkers W."/>
            <person name="O'Donnell K."/>
            <person name="Ploetz R."/>
            <person name="Steinberg C."/>
            <person name="Schwartz D.C."/>
            <person name="VanEtten H."/>
            <person name="Zhou S."/>
            <person name="Young S.K."/>
            <person name="Zeng Q."/>
            <person name="Gargeya S."/>
            <person name="Fitzgerald M."/>
            <person name="Abouelleil A."/>
            <person name="Alvarado L."/>
            <person name="Chapman S.B."/>
            <person name="Gainer-Dewar J."/>
            <person name="Goldberg J."/>
            <person name="Griggs A."/>
            <person name="Gujja S."/>
            <person name="Hansen M."/>
            <person name="Howarth C."/>
            <person name="Imamovic A."/>
            <person name="Ireland A."/>
            <person name="Larimer J."/>
            <person name="McCowan C."/>
            <person name="Murphy C."/>
            <person name="Pearson M."/>
            <person name="Poon T.W."/>
            <person name="Priest M."/>
            <person name="Roberts A."/>
            <person name="Saif S."/>
            <person name="Shea T."/>
            <person name="Sykes S."/>
            <person name="Wortman J."/>
            <person name="Nusbaum C."/>
            <person name="Birren B."/>
        </authorList>
    </citation>
    <scope>NUCLEOTIDE SEQUENCE</scope>
    <source>
        <strain evidence="7">26406</strain>
    </source>
</reference>
<dbReference type="Gene3D" id="3.40.366.10">
    <property type="entry name" value="Malonyl-Coenzyme A Acyl Carrier Protein, domain 2"/>
    <property type="match status" value="1"/>
</dbReference>
<sequence>MNTTRTDADGPLNIGAVKTNIGYSGAASGLSAVIKAILMVERGIIPPTHGVTELNPRIDWKGWRVHVPTEATPMPRHLPVMRVSVNSFGYGGTNAHTIVESPKSLLSMPQNYRYSMPGQSTKTKLARGAINRSRPYLLVFSAHDAGALRRNAIAHGKVAAKYSLLDLSFTLANHRTRFQSKGMVIMAPRTLQNTFTDDMPGFIVGKKNETARTLGFIFTGQGAQWAGMGAQLITLYPTFLKAIRQECLLENQATSRVGEAEFSQPLCTAVQVALVQLLKVWGVHPSVTIGHSSGEIAAAFTAGYISEAEAILAAYYRGQAVKCIDSAGAMMAVGIGAEAITLCLEAHQPRVAIACHNSPEGVTLSGDVEVLKVLEADLKAEGTFARILHTNGKAYHSHHMLSAVDRYEGLLRDSRENGLPRLMFDKTKMVSSVTNSFLKENTVLDEKYWSANLTNTVLFNQAVQTALARKDMAIDTLIEIGPHSALSGPIRQIKAHLSADKIQYLPTLIRGTRCAEQILKLAGELFLRDYPIDLHRITAIEELSPSGKITSRRAKKFWAESRESKEHHSPRFPRHDILGQLTIGSSLKEPTWRNVLRLKDLPWLRDHSLGGEAVFPAAGYLSMAMEAITQLNEMSEAPLEIDSYIFRDISIQQALVTPDDDDGIETLFNMRPSRLSTDETMRWWDFNTSSISTEGHVKNHMTGRILINTNKRRALARTVPNLPQRASGKLWNQALKKVGFNYGPTFQDMDNITFDGISYCAQATTNIKTSAMKDESRHVLHPAILDSCLQLMIVAIWAGRASAMKFGAVPVTAEEIVVWKPTQAQLDGSSSAKAFSWIDPPWPEAF</sequence>
<evidence type="ECO:0000256" key="3">
    <source>
        <dbReference type="ARBA" id="ARBA00023268"/>
    </source>
</evidence>
<dbReference type="PROSITE" id="PS52004">
    <property type="entry name" value="KS3_2"/>
    <property type="match status" value="1"/>
</dbReference>
<dbReference type="Gene3D" id="3.10.129.110">
    <property type="entry name" value="Polyketide synthase dehydratase"/>
    <property type="match status" value="1"/>
</dbReference>
<evidence type="ECO:0000259" key="5">
    <source>
        <dbReference type="PROSITE" id="PS52004"/>
    </source>
</evidence>
<accession>X0AKT0</accession>
<reference evidence="7" key="1">
    <citation type="submission" date="2012-04" db="EMBL/GenBank/DDBJ databases">
        <title>The Genome Sequence of Fusarium oxysporum melonis.</title>
        <authorList>
            <consortium name="The Broad Institute Genome Sequencing Platform"/>
            <person name="Ma L.-J."/>
            <person name="Gale L.R."/>
            <person name="Schwartz D.C."/>
            <person name="Zhou S."/>
            <person name="Corby-Kistler H."/>
            <person name="Young S.K."/>
            <person name="Zeng Q."/>
            <person name="Gargeya S."/>
            <person name="Fitzgerald M."/>
            <person name="Haas B."/>
            <person name="Abouelleil A."/>
            <person name="Alvarado L."/>
            <person name="Arachchi H.M."/>
            <person name="Berlin A."/>
            <person name="Brown A."/>
            <person name="Chapman S.B."/>
            <person name="Chen Z."/>
            <person name="Dunbar C."/>
            <person name="Freedman E."/>
            <person name="Gearin G."/>
            <person name="Goldberg J."/>
            <person name="Griggs A."/>
            <person name="Gujja S."/>
            <person name="Heiman D."/>
            <person name="Howarth C."/>
            <person name="Larson L."/>
            <person name="Lui A."/>
            <person name="MacDonald P.J.P."/>
            <person name="Montmayeur A."/>
            <person name="Murphy C."/>
            <person name="Neiman D."/>
            <person name="Pearson M."/>
            <person name="Priest M."/>
            <person name="Roberts A."/>
            <person name="Saif S."/>
            <person name="Shea T."/>
            <person name="Shenoy N."/>
            <person name="Sisk P."/>
            <person name="Stolte C."/>
            <person name="Sykes S."/>
            <person name="Wortman J."/>
            <person name="Nusbaum C."/>
            <person name="Birren B."/>
        </authorList>
    </citation>
    <scope>NUCLEOTIDE SEQUENCE</scope>
    <source>
        <strain evidence="7">26406</strain>
    </source>
</reference>
<dbReference type="SMART" id="SM00827">
    <property type="entry name" value="PKS_AT"/>
    <property type="match status" value="1"/>
</dbReference>